<comment type="similarity">
    <text evidence="2">Belongs to the GILT family.</text>
</comment>
<evidence type="ECO:0000256" key="5">
    <source>
        <dbReference type="ARBA" id="ARBA00023180"/>
    </source>
</evidence>
<feature type="compositionally biased region" description="Low complexity" evidence="6">
    <location>
        <begin position="12"/>
        <end position="26"/>
    </location>
</feature>
<keyword evidence="4" id="KW-0732">Signal</keyword>
<feature type="region of interest" description="Disordered" evidence="6">
    <location>
        <begin position="1"/>
        <end position="26"/>
    </location>
</feature>
<dbReference type="GO" id="GO:0016671">
    <property type="term" value="F:oxidoreductase activity, acting on a sulfur group of donors, disulfide as acceptor"/>
    <property type="evidence" value="ECO:0007669"/>
    <property type="project" value="InterPro"/>
</dbReference>
<name>A0AAD5TDG5_9FUNG</name>
<dbReference type="EMBL" id="JADGJQ010000078">
    <property type="protein sequence ID" value="KAJ3172385.1"/>
    <property type="molecule type" value="Genomic_DNA"/>
</dbReference>
<dbReference type="PANTHER" id="PTHR13234:SF8">
    <property type="entry name" value="GAMMA-INTERFERON-INDUCIBLE LYSOSOMAL THIOL REDUCTASE"/>
    <property type="match status" value="1"/>
</dbReference>
<evidence type="ECO:0000313" key="8">
    <source>
        <dbReference type="Proteomes" id="UP001212152"/>
    </source>
</evidence>
<dbReference type="Proteomes" id="UP001212152">
    <property type="component" value="Unassembled WGS sequence"/>
</dbReference>
<reference evidence="7" key="1">
    <citation type="submission" date="2020-05" db="EMBL/GenBank/DDBJ databases">
        <title>Phylogenomic resolution of chytrid fungi.</title>
        <authorList>
            <person name="Stajich J.E."/>
            <person name="Amses K."/>
            <person name="Simmons R."/>
            <person name="Seto K."/>
            <person name="Myers J."/>
            <person name="Bonds A."/>
            <person name="Quandt C.A."/>
            <person name="Barry K."/>
            <person name="Liu P."/>
            <person name="Grigoriev I."/>
            <person name="Longcore J.E."/>
            <person name="James T.Y."/>
        </authorList>
    </citation>
    <scope>NUCLEOTIDE SEQUENCE</scope>
    <source>
        <strain evidence="7">JEL0379</strain>
    </source>
</reference>
<organism evidence="7 8">
    <name type="scientific">Geranomyces variabilis</name>
    <dbReference type="NCBI Taxonomy" id="109894"/>
    <lineage>
        <taxon>Eukaryota</taxon>
        <taxon>Fungi</taxon>
        <taxon>Fungi incertae sedis</taxon>
        <taxon>Chytridiomycota</taxon>
        <taxon>Chytridiomycota incertae sedis</taxon>
        <taxon>Chytridiomycetes</taxon>
        <taxon>Spizellomycetales</taxon>
        <taxon>Powellomycetaceae</taxon>
        <taxon>Geranomyces</taxon>
    </lineage>
</organism>
<evidence type="ECO:0000256" key="2">
    <source>
        <dbReference type="ARBA" id="ARBA00005679"/>
    </source>
</evidence>
<evidence type="ECO:0000256" key="1">
    <source>
        <dbReference type="ARBA" id="ARBA00004613"/>
    </source>
</evidence>
<dbReference type="InterPro" id="IPR004911">
    <property type="entry name" value="Interferon-induced_GILT"/>
</dbReference>
<dbReference type="GO" id="GO:0005576">
    <property type="term" value="C:extracellular region"/>
    <property type="evidence" value="ECO:0007669"/>
    <property type="project" value="UniProtKB-SubCell"/>
</dbReference>
<evidence type="ECO:0000313" key="7">
    <source>
        <dbReference type="EMBL" id="KAJ3172385.1"/>
    </source>
</evidence>
<comment type="subcellular location">
    <subcellularLocation>
        <location evidence="1">Secreted</location>
    </subcellularLocation>
</comment>
<gene>
    <name evidence="7" type="ORF">HDU87_007889</name>
</gene>
<dbReference type="Pfam" id="PF03227">
    <property type="entry name" value="GILT"/>
    <property type="match status" value="1"/>
</dbReference>
<proteinExistence type="inferred from homology"/>
<keyword evidence="5" id="KW-0325">Glycoprotein</keyword>
<dbReference type="PANTHER" id="PTHR13234">
    <property type="entry name" value="GAMMA-INTERFERON INDUCIBLE LYSOSOMAL THIOL REDUCTASE GILT"/>
    <property type="match status" value="1"/>
</dbReference>
<keyword evidence="3" id="KW-0964">Secreted</keyword>
<evidence type="ECO:0000256" key="4">
    <source>
        <dbReference type="ARBA" id="ARBA00022729"/>
    </source>
</evidence>
<evidence type="ECO:0000256" key="3">
    <source>
        <dbReference type="ARBA" id="ARBA00022525"/>
    </source>
</evidence>
<accession>A0AAD5TDG5</accession>
<sequence length="258" mass="27962">MPSSPAYGALPTSTTTTTSHLRAAPTRAASRRRHILTLLACVGLTFVVLHLSGSAQTSPASHPAKVNIDLFVMSKCPDAKYCEGVFAGVLGNVANITTLKTHYIVSPSMTCMHGDGECTGNIQQLCVRRYHPSPSRWLSFILCSNRDQANIPNDPGTCAKIAGFKWAGDVQECAEGHLGQKLLARDAKYAWRRGIKKSCTVQLQGKTVCVRDGGVWDDDCAVVQPDDSEDVAVDKFTAEICDLYKGKDKPAECMRRTS</sequence>
<comment type="caution">
    <text evidence="7">The sequence shown here is derived from an EMBL/GenBank/DDBJ whole genome shotgun (WGS) entry which is preliminary data.</text>
</comment>
<evidence type="ECO:0000256" key="6">
    <source>
        <dbReference type="SAM" id="MobiDB-lite"/>
    </source>
</evidence>
<dbReference type="AlphaFoldDB" id="A0AAD5TDG5"/>
<protein>
    <submittedName>
        <fullName evidence="7">Uncharacterized protein</fullName>
    </submittedName>
</protein>
<keyword evidence="8" id="KW-1185">Reference proteome</keyword>